<dbReference type="RefSeq" id="WP_305909590.1">
    <property type="nucleotide sequence ID" value="NZ_CP157743.1"/>
</dbReference>
<evidence type="ECO:0000313" key="1">
    <source>
        <dbReference type="EMBL" id="XBS21420.1"/>
    </source>
</evidence>
<dbReference type="EMBL" id="CP157743">
    <property type="protein sequence ID" value="XBS21420.1"/>
    <property type="molecule type" value="Genomic_DNA"/>
</dbReference>
<reference evidence="1 2" key="1">
    <citation type="journal article" date="2024" name="Microbiology">
        <title>Methylomarinum rosea sp. nov., a novel halophilic methanotrophic bacterium from the hypersaline Lake Elton.</title>
        <authorList>
            <person name="Suleimanov R.Z."/>
            <person name="Oshkin I.Y."/>
            <person name="Danilova O.V."/>
            <person name="Suzina N.E."/>
            <person name="Dedysh S.N."/>
        </authorList>
    </citation>
    <scope>NUCLEOTIDE SEQUENCE [LARGE SCALE GENOMIC DNA]</scope>
    <source>
        <strain evidence="1 2">Ch1-1</strain>
    </source>
</reference>
<dbReference type="SUPFAM" id="SSF56399">
    <property type="entry name" value="ADP-ribosylation"/>
    <property type="match status" value="1"/>
</dbReference>
<evidence type="ECO:0000313" key="2">
    <source>
        <dbReference type="Proteomes" id="UP001225378"/>
    </source>
</evidence>
<keyword evidence="2" id="KW-1185">Reference proteome</keyword>
<dbReference type="Gene3D" id="3.90.175.10">
    <property type="entry name" value="Diphtheria Toxin, domain 1"/>
    <property type="match status" value="1"/>
</dbReference>
<accession>A0AAU7NWR2</accession>
<evidence type="ECO:0008006" key="3">
    <source>
        <dbReference type="Google" id="ProtNLM"/>
    </source>
</evidence>
<dbReference type="AlphaFoldDB" id="A0AAU7NWR2"/>
<gene>
    <name evidence="1" type="ORF">Q9L42_004655</name>
</gene>
<dbReference type="Proteomes" id="UP001225378">
    <property type="component" value="Chromosome"/>
</dbReference>
<protein>
    <recommendedName>
        <fullName evidence="3">Nucleotide modification associated domain-containing protein</fullName>
    </recommendedName>
</protein>
<sequence>MIEELTTVEESKIFIGYHGTSEECADKILDTNFKPSENPDDWLGYGIYFFVDGISDPINNAKEWATNQAWNGRSNPPLYPRYTVLSAEVHGKNVLDTNKQEDLKAFNQVRDKLLEIHDKHWKRNRKLEEDNRILWNMVADFMKLEIIIHNLYIKTKRQRQYRIKSNVPNVTVMCVKNSANICTNTMKKAKEGKVKL</sequence>
<organism evidence="1 2">
    <name type="scientific">Methylomarinum roseum</name>
    <dbReference type="NCBI Taxonomy" id="3067653"/>
    <lineage>
        <taxon>Bacteria</taxon>
        <taxon>Pseudomonadati</taxon>
        <taxon>Pseudomonadota</taxon>
        <taxon>Gammaproteobacteria</taxon>
        <taxon>Methylococcales</taxon>
        <taxon>Methylococcaceae</taxon>
        <taxon>Methylomarinum</taxon>
    </lineage>
</organism>
<proteinExistence type="predicted"/>
<name>A0AAU7NWR2_9GAMM</name>
<dbReference type="KEGG" id="mech:Q9L42_004655"/>